<dbReference type="GO" id="GO:0009251">
    <property type="term" value="P:glucan catabolic process"/>
    <property type="evidence" value="ECO:0007669"/>
    <property type="project" value="TreeGrafter"/>
</dbReference>
<organism evidence="5 6">
    <name type="scientific">Spirosoma sordidisoli</name>
    <dbReference type="NCBI Taxonomy" id="2502893"/>
    <lineage>
        <taxon>Bacteria</taxon>
        <taxon>Pseudomonadati</taxon>
        <taxon>Bacteroidota</taxon>
        <taxon>Cytophagia</taxon>
        <taxon>Cytophagales</taxon>
        <taxon>Cytophagaceae</taxon>
        <taxon>Spirosoma</taxon>
    </lineage>
</organism>
<evidence type="ECO:0000313" key="6">
    <source>
        <dbReference type="Proteomes" id="UP000290407"/>
    </source>
</evidence>
<proteinExistence type="inferred from homology"/>
<dbReference type="AlphaFoldDB" id="A0A4Q2USY8"/>
<feature type="domain" description="Glycoside hydrolase family 5" evidence="4">
    <location>
        <begin position="38"/>
        <end position="305"/>
    </location>
</feature>
<protein>
    <submittedName>
        <fullName evidence="5">Glycoside hydrolase family 5 protein</fullName>
    </submittedName>
</protein>
<evidence type="ECO:0000256" key="3">
    <source>
        <dbReference type="RuleBase" id="RU361153"/>
    </source>
</evidence>
<keyword evidence="1 3" id="KW-0378">Hydrolase</keyword>
<evidence type="ECO:0000256" key="2">
    <source>
        <dbReference type="ARBA" id="ARBA00023295"/>
    </source>
</evidence>
<keyword evidence="2 3" id="KW-0326">Glycosidase</keyword>
<dbReference type="Proteomes" id="UP000290407">
    <property type="component" value="Unassembled WGS sequence"/>
</dbReference>
<reference evidence="5 6" key="1">
    <citation type="submission" date="2019-01" db="EMBL/GenBank/DDBJ databases">
        <title>Spirosoma flava sp. nov., a propanil-degrading bacterium isolated from herbicide-contaminated soil.</title>
        <authorList>
            <person name="Zhang L."/>
            <person name="Jiang J.-D."/>
        </authorList>
    </citation>
    <scope>NUCLEOTIDE SEQUENCE [LARGE SCALE GENOMIC DNA]</scope>
    <source>
        <strain evidence="5 6">TY50</strain>
    </source>
</reference>
<evidence type="ECO:0000256" key="1">
    <source>
        <dbReference type="ARBA" id="ARBA00022801"/>
    </source>
</evidence>
<gene>
    <name evidence="5" type="ORF">EQG79_06115</name>
</gene>
<dbReference type="EMBL" id="SBLB01000001">
    <property type="protein sequence ID" value="RYC72222.1"/>
    <property type="molecule type" value="Genomic_DNA"/>
</dbReference>
<dbReference type="PANTHER" id="PTHR34142">
    <property type="entry name" value="ENDO-BETA-1,4-GLUCANASE A"/>
    <property type="match status" value="1"/>
</dbReference>
<sequence length="338" mass="38487">MRFSVPGLALGFFLVVGQLLAQPATPLSRLRVQGNAFVTADGKPVVFQGLNASDPDKLEKSGHWDRSYFEEMKRWGATIVRFPVHPAAWRNRGKAQYLQLLDKGVAWAGELGLYVVIDWHTIGNLKNEMYQNPMYETTRRETFEFWRTIADHYKDNTTVGFFELFNEPTVMGGKLGTCSWAEWKALMEETITIIRANGGKAIPLVAGFNWAYDLRDVAGSPINAEGIGYVSHPYPMKREKPWEDKWTADWGFVAKKYPLILTEIGFCGPDDKGAHVPVISDESYGDAITRYCDANGISYIVWVFDPQWAPMLFTDWTYKPTRQGTYFKKALQQQATRR</sequence>
<dbReference type="GO" id="GO:0004553">
    <property type="term" value="F:hydrolase activity, hydrolyzing O-glycosyl compounds"/>
    <property type="evidence" value="ECO:0007669"/>
    <property type="project" value="InterPro"/>
</dbReference>
<dbReference type="InterPro" id="IPR001547">
    <property type="entry name" value="Glyco_hydro_5"/>
</dbReference>
<keyword evidence="6" id="KW-1185">Reference proteome</keyword>
<comment type="similarity">
    <text evidence="3">Belongs to the glycosyl hydrolase 5 (cellulase A) family.</text>
</comment>
<dbReference type="InterPro" id="IPR017853">
    <property type="entry name" value="GH"/>
</dbReference>
<dbReference type="Gene3D" id="3.20.20.80">
    <property type="entry name" value="Glycosidases"/>
    <property type="match status" value="1"/>
</dbReference>
<name>A0A4Q2USY8_9BACT</name>
<accession>A0A4Q2USY8</accession>
<dbReference type="Pfam" id="PF00150">
    <property type="entry name" value="Cellulase"/>
    <property type="match status" value="1"/>
</dbReference>
<dbReference type="SUPFAM" id="SSF51445">
    <property type="entry name" value="(Trans)glycosidases"/>
    <property type="match status" value="1"/>
</dbReference>
<dbReference type="PANTHER" id="PTHR34142:SF1">
    <property type="entry name" value="GLYCOSIDE HYDROLASE FAMILY 5 DOMAIN-CONTAINING PROTEIN"/>
    <property type="match status" value="1"/>
</dbReference>
<comment type="caution">
    <text evidence="5">The sequence shown here is derived from an EMBL/GenBank/DDBJ whole genome shotgun (WGS) entry which is preliminary data.</text>
</comment>
<evidence type="ECO:0000259" key="4">
    <source>
        <dbReference type="Pfam" id="PF00150"/>
    </source>
</evidence>
<evidence type="ECO:0000313" key="5">
    <source>
        <dbReference type="EMBL" id="RYC72222.1"/>
    </source>
</evidence>